<evidence type="ECO:0000313" key="2">
    <source>
        <dbReference type="Proteomes" id="UP000634136"/>
    </source>
</evidence>
<proteinExistence type="predicted"/>
<reference evidence="1" key="1">
    <citation type="submission" date="2020-09" db="EMBL/GenBank/DDBJ databases">
        <title>Genome-Enabled Discovery of Anthraquinone Biosynthesis in Senna tora.</title>
        <authorList>
            <person name="Kang S.-H."/>
            <person name="Pandey R.P."/>
            <person name="Lee C.-M."/>
            <person name="Sim J.-S."/>
            <person name="Jeong J.-T."/>
            <person name="Choi B.-S."/>
            <person name="Jung M."/>
            <person name="Ginzburg D."/>
            <person name="Zhao K."/>
            <person name="Won S.Y."/>
            <person name="Oh T.-J."/>
            <person name="Yu Y."/>
            <person name="Kim N.-H."/>
            <person name="Lee O.R."/>
            <person name="Lee T.-H."/>
            <person name="Bashyal P."/>
            <person name="Kim T.-S."/>
            <person name="Lee W.-H."/>
            <person name="Kawkins C."/>
            <person name="Kim C.-K."/>
            <person name="Kim J.S."/>
            <person name="Ahn B.O."/>
            <person name="Rhee S.Y."/>
            <person name="Sohng J.K."/>
        </authorList>
    </citation>
    <scope>NUCLEOTIDE SEQUENCE</scope>
    <source>
        <tissue evidence="1">Leaf</tissue>
    </source>
</reference>
<accession>A0A834WTP0</accession>
<organism evidence="1 2">
    <name type="scientific">Senna tora</name>
    <dbReference type="NCBI Taxonomy" id="362788"/>
    <lineage>
        <taxon>Eukaryota</taxon>
        <taxon>Viridiplantae</taxon>
        <taxon>Streptophyta</taxon>
        <taxon>Embryophyta</taxon>
        <taxon>Tracheophyta</taxon>
        <taxon>Spermatophyta</taxon>
        <taxon>Magnoliopsida</taxon>
        <taxon>eudicotyledons</taxon>
        <taxon>Gunneridae</taxon>
        <taxon>Pentapetalae</taxon>
        <taxon>rosids</taxon>
        <taxon>fabids</taxon>
        <taxon>Fabales</taxon>
        <taxon>Fabaceae</taxon>
        <taxon>Caesalpinioideae</taxon>
        <taxon>Cassia clade</taxon>
        <taxon>Senna</taxon>
    </lineage>
</organism>
<dbReference type="Proteomes" id="UP000634136">
    <property type="component" value="Unassembled WGS sequence"/>
</dbReference>
<dbReference type="EMBL" id="JAAIUW010000005">
    <property type="protein sequence ID" value="KAF7832152.1"/>
    <property type="molecule type" value="Genomic_DNA"/>
</dbReference>
<gene>
    <name evidence="1" type="ORF">G2W53_014485</name>
</gene>
<sequence length="63" mass="7354">MGIIIAWKVFEDMSKHILNQKSRLNTKNFHKVLVKRVVAQVCQTDPFALYFGIREDLMLESDS</sequence>
<name>A0A834WTP0_9FABA</name>
<protein>
    <submittedName>
        <fullName evidence="1">Uncharacterized protein</fullName>
    </submittedName>
</protein>
<dbReference type="AlphaFoldDB" id="A0A834WTP0"/>
<comment type="caution">
    <text evidence="1">The sequence shown here is derived from an EMBL/GenBank/DDBJ whole genome shotgun (WGS) entry which is preliminary data.</text>
</comment>
<evidence type="ECO:0000313" key="1">
    <source>
        <dbReference type="EMBL" id="KAF7832152.1"/>
    </source>
</evidence>
<keyword evidence="2" id="KW-1185">Reference proteome</keyword>